<dbReference type="EMBL" id="SGVY01000027">
    <property type="protein sequence ID" value="TFH79241.1"/>
    <property type="molecule type" value="Genomic_DNA"/>
</dbReference>
<evidence type="ECO:0000256" key="1">
    <source>
        <dbReference type="SAM" id="Phobius"/>
    </source>
</evidence>
<dbReference type="RefSeq" id="WP_134843764.1">
    <property type="nucleotide sequence ID" value="NZ_SGVY01000027.1"/>
</dbReference>
<dbReference type="InterPro" id="IPR002656">
    <property type="entry name" value="Acyl_transf_3_dom"/>
</dbReference>
<comment type="caution">
    <text evidence="3">The sequence shown here is derived from an EMBL/GenBank/DDBJ whole genome shotgun (WGS) entry which is preliminary data.</text>
</comment>
<protein>
    <recommendedName>
        <fullName evidence="2">Acyltransferase 3 domain-containing protein</fullName>
    </recommendedName>
</protein>
<dbReference type="PANTHER" id="PTHR37312:SF1">
    <property type="entry name" value="MEMBRANE-BOUND ACYLTRANSFERASE YKRP-RELATED"/>
    <property type="match status" value="1"/>
</dbReference>
<feature type="transmembrane region" description="Helical" evidence="1">
    <location>
        <begin position="105"/>
        <end position="126"/>
    </location>
</feature>
<feature type="transmembrane region" description="Helical" evidence="1">
    <location>
        <begin position="202"/>
        <end position="221"/>
    </location>
</feature>
<proteinExistence type="predicted"/>
<keyword evidence="4" id="KW-1185">Reference proteome</keyword>
<feature type="domain" description="Acyltransferase 3" evidence="2">
    <location>
        <begin position="6"/>
        <end position="243"/>
    </location>
</feature>
<feature type="transmembrane region" description="Helical" evidence="1">
    <location>
        <begin position="138"/>
        <end position="158"/>
    </location>
</feature>
<name>A0A4Y8VEZ2_9BACT</name>
<feature type="transmembrane region" description="Helical" evidence="1">
    <location>
        <begin position="41"/>
        <end position="63"/>
    </location>
</feature>
<keyword evidence="1" id="KW-1133">Transmembrane helix</keyword>
<gene>
    <name evidence="3" type="ORF">EXN75_10445</name>
</gene>
<dbReference type="AlphaFoldDB" id="A0A4Y8VEZ2"/>
<reference evidence="3 4" key="1">
    <citation type="submission" date="2019-02" db="EMBL/GenBank/DDBJ databases">
        <title>Draft Genome Sequence of the Prevotella sp. BCRC 81118, Isolated from Human Feces.</title>
        <authorList>
            <person name="Huang C.-H."/>
        </authorList>
    </citation>
    <scope>NUCLEOTIDE SEQUENCE [LARGE SCALE GENOMIC DNA]</scope>
    <source>
        <strain evidence="3 4">BCRC 81118</strain>
    </source>
</reference>
<organism evidence="3 4">
    <name type="scientific">Segatella hominis</name>
    <dbReference type="NCBI Taxonomy" id="2518605"/>
    <lineage>
        <taxon>Bacteria</taxon>
        <taxon>Pseudomonadati</taxon>
        <taxon>Bacteroidota</taxon>
        <taxon>Bacteroidia</taxon>
        <taxon>Bacteroidales</taxon>
        <taxon>Prevotellaceae</taxon>
        <taxon>Segatella</taxon>
    </lineage>
</organism>
<accession>A0A4Y8VEZ2</accession>
<feature type="transmembrane region" description="Helical" evidence="1">
    <location>
        <begin position="164"/>
        <end position="181"/>
    </location>
</feature>
<dbReference type="PANTHER" id="PTHR37312">
    <property type="entry name" value="MEMBRANE-BOUND ACYLTRANSFERASE YKRP-RELATED"/>
    <property type="match status" value="1"/>
</dbReference>
<dbReference type="Proteomes" id="UP000297872">
    <property type="component" value="Unassembled WGS sequence"/>
</dbReference>
<evidence type="ECO:0000313" key="4">
    <source>
        <dbReference type="Proteomes" id="UP000297872"/>
    </source>
</evidence>
<dbReference type="OrthoDB" id="9816048at2"/>
<sequence length="248" mass="28934">MHQRLVYIDQLKGFAILMVVMGHVLQFCFKEVEPSLTSQVIVSFHMPLFAFLSGLVFTTICDFKQIVRKYAKQSHKLLLPFLSFLLIYAYTIRPEENMIAHPFKLGLWYLLFLWQCYLFTHLYDVLFLKKVVDRNKRLCLFIDAVWLVCTYLGFKIAFSYLPQNAAGALGVIHLYKLYPFFFTGCLIKRNSLFSMLFGGRKAYSDISFILWIFLLVISIKVYSSQTIVLILGALSVYPIVLWFYRMGG</sequence>
<evidence type="ECO:0000313" key="3">
    <source>
        <dbReference type="EMBL" id="TFH79241.1"/>
    </source>
</evidence>
<dbReference type="InterPro" id="IPR052734">
    <property type="entry name" value="Nod_factor_acetyltransferase"/>
</dbReference>
<dbReference type="Pfam" id="PF01757">
    <property type="entry name" value="Acyl_transf_3"/>
    <property type="match status" value="1"/>
</dbReference>
<keyword evidence="1" id="KW-0472">Membrane</keyword>
<feature type="transmembrane region" description="Helical" evidence="1">
    <location>
        <begin position="12"/>
        <end position="29"/>
    </location>
</feature>
<dbReference type="GO" id="GO:0016747">
    <property type="term" value="F:acyltransferase activity, transferring groups other than amino-acyl groups"/>
    <property type="evidence" value="ECO:0007669"/>
    <property type="project" value="InterPro"/>
</dbReference>
<feature type="transmembrane region" description="Helical" evidence="1">
    <location>
        <begin position="75"/>
        <end position="93"/>
    </location>
</feature>
<dbReference type="GeneID" id="302995699"/>
<feature type="transmembrane region" description="Helical" evidence="1">
    <location>
        <begin position="227"/>
        <end position="244"/>
    </location>
</feature>
<keyword evidence="1" id="KW-0812">Transmembrane</keyword>
<evidence type="ECO:0000259" key="2">
    <source>
        <dbReference type="Pfam" id="PF01757"/>
    </source>
</evidence>